<comment type="catalytic activity">
    <reaction evidence="6">
        <text>adenosine(37) in tRNA1(Val) + S-adenosyl-L-methionine = N(6)-methyladenosine(37) in tRNA1(Val) + S-adenosyl-L-homocysteine + H(+)</text>
        <dbReference type="Rhea" id="RHEA:43160"/>
        <dbReference type="Rhea" id="RHEA-COMP:10369"/>
        <dbReference type="Rhea" id="RHEA-COMP:10370"/>
        <dbReference type="ChEBI" id="CHEBI:15378"/>
        <dbReference type="ChEBI" id="CHEBI:57856"/>
        <dbReference type="ChEBI" id="CHEBI:59789"/>
        <dbReference type="ChEBI" id="CHEBI:74411"/>
        <dbReference type="ChEBI" id="CHEBI:74449"/>
        <dbReference type="EC" id="2.1.1.223"/>
    </reaction>
</comment>
<dbReference type="PANTHER" id="PTHR47739">
    <property type="entry name" value="TRNA1(VAL) (ADENINE(37)-N6)-METHYLTRANSFERASE"/>
    <property type="match status" value="1"/>
</dbReference>
<dbReference type="GO" id="GO:0032259">
    <property type="term" value="P:methylation"/>
    <property type="evidence" value="ECO:0007669"/>
    <property type="project" value="UniProtKB-KW"/>
</dbReference>
<dbReference type="InterPro" id="IPR050210">
    <property type="entry name" value="tRNA_Adenine-N(6)_MTase"/>
</dbReference>
<comment type="similarity">
    <text evidence="6">Belongs to the methyltransferase superfamily. tRNA (adenine-N(6)-)-methyltransferase family.</text>
</comment>
<evidence type="ECO:0000256" key="5">
    <source>
        <dbReference type="ARBA" id="ARBA00022694"/>
    </source>
</evidence>
<dbReference type="GO" id="GO:0008033">
    <property type="term" value="P:tRNA processing"/>
    <property type="evidence" value="ECO:0007669"/>
    <property type="project" value="UniProtKB-UniRule"/>
</dbReference>
<keyword evidence="5 6" id="KW-0819">tRNA processing</keyword>
<dbReference type="InterPro" id="IPR002052">
    <property type="entry name" value="DNA_methylase_N6_adenine_CS"/>
</dbReference>
<dbReference type="InterPro" id="IPR029063">
    <property type="entry name" value="SAM-dependent_MTases_sf"/>
</dbReference>
<dbReference type="SUPFAM" id="SSF53335">
    <property type="entry name" value="S-adenosyl-L-methionine-dependent methyltransferases"/>
    <property type="match status" value="1"/>
</dbReference>
<evidence type="ECO:0000256" key="4">
    <source>
        <dbReference type="ARBA" id="ARBA00022691"/>
    </source>
</evidence>
<dbReference type="GO" id="GO:0003676">
    <property type="term" value="F:nucleic acid binding"/>
    <property type="evidence" value="ECO:0007669"/>
    <property type="project" value="InterPro"/>
</dbReference>
<evidence type="ECO:0000259" key="7">
    <source>
        <dbReference type="Pfam" id="PF05175"/>
    </source>
</evidence>
<accession>A0A2S3R5E7</accession>
<evidence type="ECO:0000313" key="9">
    <source>
        <dbReference type="Proteomes" id="UP000237466"/>
    </source>
</evidence>
<comment type="caution">
    <text evidence="8">The sequence shown here is derived from an EMBL/GenBank/DDBJ whole genome shotgun (WGS) entry which is preliminary data.</text>
</comment>
<comment type="subcellular location">
    <subcellularLocation>
        <location evidence="6">Cytoplasm</location>
    </subcellularLocation>
</comment>
<dbReference type="CDD" id="cd02440">
    <property type="entry name" value="AdoMet_MTases"/>
    <property type="match status" value="1"/>
</dbReference>
<name>A0A2S3R5E7_VIBVL</name>
<keyword evidence="1 6" id="KW-0963">Cytoplasm</keyword>
<gene>
    <name evidence="8" type="ORF">CRN52_05325</name>
</gene>
<keyword evidence="2 6" id="KW-0489">Methyltransferase</keyword>
<evidence type="ECO:0000256" key="6">
    <source>
        <dbReference type="HAMAP-Rule" id="MF_01872"/>
    </source>
</evidence>
<dbReference type="AlphaFoldDB" id="A0A2S3R5E7"/>
<dbReference type="Proteomes" id="UP000237466">
    <property type="component" value="Unassembled WGS sequence"/>
</dbReference>
<dbReference type="HAMAP" id="MF_01872">
    <property type="entry name" value="tRNA_methyltr_YfiC"/>
    <property type="match status" value="1"/>
</dbReference>
<dbReference type="PANTHER" id="PTHR47739:SF1">
    <property type="entry name" value="TRNA1(VAL) (ADENINE(37)-N6)-METHYLTRANSFERASE"/>
    <property type="match status" value="1"/>
</dbReference>
<dbReference type="EMBL" id="PDGH01000054">
    <property type="protein sequence ID" value="POB48889.1"/>
    <property type="molecule type" value="Genomic_DNA"/>
</dbReference>
<sequence>MVFLSRNRENEEINMKSGTLKTKGFKFKQFSIASSNSGMPVSTDGVLLGAWADFHHSQNLLDIGTGTGLLSLMCAQRYAHLSITAVDIDAHAMEAAQENFSHSPWHSRLHLQHGDVLKLNFTHRFDGIICNPPYFNSGEQAQATQRATARHTDTLAHDALLLRCRELLTPNGKANFVLPLTEGEQFLQLAQQQGWHLHRLCRVKPSPNKPVHRLLFELGLSTATTSEEHLTINDGSTYSAAFVKLCQDFYLKM</sequence>
<keyword evidence="4 6" id="KW-0949">S-adenosyl-L-methionine</keyword>
<dbReference type="EC" id="2.1.1.223" evidence="6"/>
<dbReference type="GO" id="GO:0005737">
    <property type="term" value="C:cytoplasm"/>
    <property type="evidence" value="ECO:0007669"/>
    <property type="project" value="UniProtKB-SubCell"/>
</dbReference>
<feature type="domain" description="Methyltransferase small" evidence="7">
    <location>
        <begin position="55"/>
        <end position="152"/>
    </location>
</feature>
<proteinExistence type="inferred from homology"/>
<dbReference type="InterPro" id="IPR007848">
    <property type="entry name" value="Small_mtfrase_dom"/>
</dbReference>
<dbReference type="GO" id="GO:0016430">
    <property type="term" value="F:tRNA (adenine-N6)-methyltransferase activity"/>
    <property type="evidence" value="ECO:0007669"/>
    <property type="project" value="UniProtKB-UniRule"/>
</dbReference>
<organism evidence="8 9">
    <name type="scientific">Vibrio vulnificus</name>
    <dbReference type="NCBI Taxonomy" id="672"/>
    <lineage>
        <taxon>Bacteria</taxon>
        <taxon>Pseudomonadati</taxon>
        <taxon>Pseudomonadota</taxon>
        <taxon>Gammaproteobacteria</taxon>
        <taxon>Vibrionales</taxon>
        <taxon>Vibrionaceae</taxon>
        <taxon>Vibrio</taxon>
    </lineage>
</organism>
<dbReference type="PRINTS" id="PR00507">
    <property type="entry name" value="N12N6MTFRASE"/>
</dbReference>
<dbReference type="PROSITE" id="PS00092">
    <property type="entry name" value="N6_MTASE"/>
    <property type="match status" value="1"/>
</dbReference>
<dbReference type="Pfam" id="PF05175">
    <property type="entry name" value="MTS"/>
    <property type="match status" value="1"/>
</dbReference>
<comment type="function">
    <text evidence="6">Specifically methylates the adenine in position 37 of tRNA(1)(Val) (anticodon cmo5UAC).</text>
</comment>
<dbReference type="Gene3D" id="3.40.50.150">
    <property type="entry name" value="Vaccinia Virus protein VP39"/>
    <property type="match status" value="1"/>
</dbReference>
<evidence type="ECO:0000313" key="8">
    <source>
        <dbReference type="EMBL" id="POB48889.1"/>
    </source>
</evidence>
<evidence type="ECO:0000256" key="3">
    <source>
        <dbReference type="ARBA" id="ARBA00022679"/>
    </source>
</evidence>
<evidence type="ECO:0000256" key="1">
    <source>
        <dbReference type="ARBA" id="ARBA00022490"/>
    </source>
</evidence>
<reference evidence="8 9" key="1">
    <citation type="journal article" date="2018" name="Front. Microbiol.">
        <title>Phylogeny of Vibrio vulnificus from the Analysis of the Core-Genome: Implications for Intra-Species Taxonomy.</title>
        <authorList>
            <person name="Roig F.J."/>
            <person name="Gonzalez-Candelas F."/>
            <person name="Sanjuan E."/>
            <person name="Fouz B."/>
            <person name="Feil E.J."/>
            <person name="Llorens C."/>
            <person name="Baker-Austin C."/>
            <person name="Oliver J.D."/>
            <person name="Danin-Poleg Y."/>
            <person name="Gibas C.J."/>
            <person name="Kashi Y."/>
            <person name="Gulig P.A."/>
            <person name="Morrison S.S."/>
            <person name="Amaro C."/>
        </authorList>
    </citation>
    <scope>NUCLEOTIDE SEQUENCE [LARGE SCALE GENOMIC DNA]</scope>
    <source>
        <strain evidence="8 9">CECT4608</strain>
    </source>
</reference>
<dbReference type="InterPro" id="IPR022882">
    <property type="entry name" value="tRNA_adenine-N6_MeTrfase"/>
</dbReference>
<evidence type="ECO:0000256" key="2">
    <source>
        <dbReference type="ARBA" id="ARBA00022603"/>
    </source>
</evidence>
<protein>
    <recommendedName>
        <fullName evidence="6">tRNA1(Val) (adenine(37)-N6)-methyltransferase</fullName>
        <ecNumber evidence="6">2.1.1.223</ecNumber>
    </recommendedName>
    <alternativeName>
        <fullName evidence="6">tRNA m6A37 methyltransferase</fullName>
    </alternativeName>
</protein>
<keyword evidence="3 6" id="KW-0808">Transferase</keyword>